<dbReference type="Proteomes" id="UP001180020">
    <property type="component" value="Unassembled WGS sequence"/>
</dbReference>
<reference evidence="1" key="2">
    <citation type="submission" date="2023-06" db="EMBL/GenBank/DDBJ databases">
        <authorList>
            <person name="Ma L."/>
            <person name="Liu K.-W."/>
            <person name="Li Z."/>
            <person name="Hsiao Y.-Y."/>
            <person name="Qi Y."/>
            <person name="Fu T."/>
            <person name="Tang G."/>
            <person name="Zhang D."/>
            <person name="Sun W.-H."/>
            <person name="Liu D.-K."/>
            <person name="Li Y."/>
            <person name="Chen G.-Z."/>
            <person name="Liu X.-D."/>
            <person name="Liao X.-Y."/>
            <person name="Jiang Y.-T."/>
            <person name="Yu X."/>
            <person name="Hao Y."/>
            <person name="Huang J."/>
            <person name="Zhao X.-W."/>
            <person name="Ke S."/>
            <person name="Chen Y.-Y."/>
            <person name="Wu W.-L."/>
            <person name="Hsu J.-L."/>
            <person name="Lin Y.-F."/>
            <person name="Huang M.-D."/>
            <person name="Li C.-Y."/>
            <person name="Huang L."/>
            <person name="Wang Z.-W."/>
            <person name="Zhao X."/>
            <person name="Zhong W.-Y."/>
            <person name="Peng D.-H."/>
            <person name="Ahmad S."/>
            <person name="Lan S."/>
            <person name="Zhang J.-S."/>
            <person name="Tsai W.-C."/>
            <person name="Van De Peer Y."/>
            <person name="Liu Z.-J."/>
        </authorList>
    </citation>
    <scope>NUCLEOTIDE SEQUENCE</scope>
    <source>
        <strain evidence="1">CP</strain>
        <tissue evidence="1">Leaves</tissue>
    </source>
</reference>
<organism evidence="1 2">
    <name type="scientific">Acorus calamus</name>
    <name type="common">Sweet flag</name>
    <dbReference type="NCBI Taxonomy" id="4465"/>
    <lineage>
        <taxon>Eukaryota</taxon>
        <taxon>Viridiplantae</taxon>
        <taxon>Streptophyta</taxon>
        <taxon>Embryophyta</taxon>
        <taxon>Tracheophyta</taxon>
        <taxon>Spermatophyta</taxon>
        <taxon>Magnoliopsida</taxon>
        <taxon>Liliopsida</taxon>
        <taxon>Acoraceae</taxon>
        <taxon>Acorus</taxon>
    </lineage>
</organism>
<sequence length="96" mass="10797">MEDEIARVGPDAFTYQMLILVGGDSSFSMMAPEAFKGGAHAWVIPSREVFDRVANNWGMDPLPLWAFEREHYEGQTNRKRQILYCEGCSGHALACD</sequence>
<accession>A0AAV9CGC2</accession>
<evidence type="ECO:0000313" key="1">
    <source>
        <dbReference type="EMBL" id="KAK1287891.1"/>
    </source>
</evidence>
<dbReference type="EMBL" id="JAUJYO010000019">
    <property type="protein sequence ID" value="KAK1287891.1"/>
    <property type="molecule type" value="Genomic_DNA"/>
</dbReference>
<evidence type="ECO:0008006" key="3">
    <source>
        <dbReference type="Google" id="ProtNLM"/>
    </source>
</evidence>
<evidence type="ECO:0000313" key="2">
    <source>
        <dbReference type="Proteomes" id="UP001180020"/>
    </source>
</evidence>
<reference evidence="1" key="1">
    <citation type="journal article" date="2023" name="Nat. Commun.">
        <title>Diploid and tetraploid genomes of Acorus and the evolution of monocots.</title>
        <authorList>
            <person name="Ma L."/>
            <person name="Liu K.W."/>
            <person name="Li Z."/>
            <person name="Hsiao Y.Y."/>
            <person name="Qi Y."/>
            <person name="Fu T."/>
            <person name="Tang G.D."/>
            <person name="Zhang D."/>
            <person name="Sun W.H."/>
            <person name="Liu D.K."/>
            <person name="Li Y."/>
            <person name="Chen G.Z."/>
            <person name="Liu X.D."/>
            <person name="Liao X.Y."/>
            <person name="Jiang Y.T."/>
            <person name="Yu X."/>
            <person name="Hao Y."/>
            <person name="Huang J."/>
            <person name="Zhao X.W."/>
            <person name="Ke S."/>
            <person name="Chen Y.Y."/>
            <person name="Wu W.L."/>
            <person name="Hsu J.L."/>
            <person name="Lin Y.F."/>
            <person name="Huang M.D."/>
            <person name="Li C.Y."/>
            <person name="Huang L."/>
            <person name="Wang Z.W."/>
            <person name="Zhao X."/>
            <person name="Zhong W.Y."/>
            <person name="Peng D.H."/>
            <person name="Ahmad S."/>
            <person name="Lan S."/>
            <person name="Zhang J.S."/>
            <person name="Tsai W.C."/>
            <person name="Van de Peer Y."/>
            <person name="Liu Z.J."/>
        </authorList>
    </citation>
    <scope>NUCLEOTIDE SEQUENCE</scope>
    <source>
        <strain evidence="1">CP</strain>
    </source>
</reference>
<comment type="caution">
    <text evidence="1">The sequence shown here is derived from an EMBL/GenBank/DDBJ whole genome shotgun (WGS) entry which is preliminary data.</text>
</comment>
<gene>
    <name evidence="1" type="ORF">QJS10_CPB19g00320</name>
</gene>
<dbReference type="AlphaFoldDB" id="A0AAV9CGC2"/>
<name>A0AAV9CGC2_ACOCL</name>
<keyword evidence="2" id="KW-1185">Reference proteome</keyword>
<proteinExistence type="predicted"/>
<protein>
    <recommendedName>
        <fullName evidence="3">NYN domain-containing protein</fullName>
    </recommendedName>
</protein>